<reference evidence="1 2" key="1">
    <citation type="submission" date="2017-10" db="EMBL/GenBank/DDBJ databases">
        <title>The draft genome sequence of Williamsia sp. BULT 1.1 isolated from the semi-arid grassland soils from South Africa.</title>
        <authorList>
            <person name="Kabwe M.H."/>
            <person name="Govender N."/>
            <person name="Mutseka Lunga P."/>
            <person name="Vikram S."/>
            <person name="Makhalanyane T.P."/>
        </authorList>
    </citation>
    <scope>NUCLEOTIDE SEQUENCE [LARGE SCALE GENOMIC DNA]</scope>
    <source>
        <strain evidence="1 2">BULT 1.1</strain>
    </source>
</reference>
<organism evidence="1 2">
    <name type="scientific">Williamsia marianensis</name>
    <dbReference type="NCBI Taxonomy" id="85044"/>
    <lineage>
        <taxon>Bacteria</taxon>
        <taxon>Bacillati</taxon>
        <taxon>Actinomycetota</taxon>
        <taxon>Actinomycetes</taxon>
        <taxon>Mycobacteriales</taxon>
        <taxon>Nocardiaceae</taxon>
        <taxon>Williamsia</taxon>
    </lineage>
</organism>
<dbReference type="EMBL" id="PEBD01000008">
    <property type="protein sequence ID" value="PHV66550.1"/>
    <property type="molecule type" value="Genomic_DNA"/>
</dbReference>
<evidence type="ECO:0000313" key="1">
    <source>
        <dbReference type="EMBL" id="PHV66550.1"/>
    </source>
</evidence>
<dbReference type="PANTHER" id="PTHR32015">
    <property type="entry name" value="FASTING INDUCED LIPASE"/>
    <property type="match status" value="1"/>
</dbReference>
<dbReference type="Pfam" id="PF01674">
    <property type="entry name" value="Lipase_2"/>
    <property type="match status" value="1"/>
</dbReference>
<dbReference type="GO" id="GO:0016042">
    <property type="term" value="P:lipid catabolic process"/>
    <property type="evidence" value="ECO:0007669"/>
    <property type="project" value="InterPro"/>
</dbReference>
<dbReference type="InterPro" id="IPR029058">
    <property type="entry name" value="AB_hydrolase_fold"/>
</dbReference>
<proteinExistence type="predicted"/>
<comment type="caution">
    <text evidence="1">The sequence shown here is derived from an EMBL/GenBank/DDBJ whole genome shotgun (WGS) entry which is preliminary data.</text>
</comment>
<dbReference type="Gene3D" id="3.40.50.1820">
    <property type="entry name" value="alpha/beta hydrolase"/>
    <property type="match status" value="1"/>
</dbReference>
<evidence type="ECO:0000313" key="2">
    <source>
        <dbReference type="Proteomes" id="UP000225108"/>
    </source>
</evidence>
<dbReference type="SUPFAM" id="SSF53474">
    <property type="entry name" value="alpha/beta-Hydrolases"/>
    <property type="match status" value="1"/>
</dbReference>
<accession>A0A2G3PL97</accession>
<gene>
    <name evidence="1" type="ORF">CSW57_09540</name>
</gene>
<name>A0A2G3PL97_WILMA</name>
<dbReference type="InterPro" id="IPR002918">
    <property type="entry name" value="Lipase_EstA/Esterase_EstB"/>
</dbReference>
<dbReference type="GO" id="GO:0016298">
    <property type="term" value="F:lipase activity"/>
    <property type="evidence" value="ECO:0007669"/>
    <property type="project" value="TreeGrafter"/>
</dbReference>
<protein>
    <submittedName>
        <fullName evidence="1">Lipase</fullName>
    </submittedName>
</protein>
<dbReference type="PANTHER" id="PTHR32015:SF1">
    <property type="entry name" value="LIPASE"/>
    <property type="match status" value="1"/>
</dbReference>
<dbReference type="AlphaFoldDB" id="A0A2G3PL97"/>
<dbReference type="Proteomes" id="UP000225108">
    <property type="component" value="Unassembled WGS sequence"/>
</dbReference>
<sequence length="322" mass="33891">MGSGSRMQRAKIAGVIAALVLTLGTVFGTGPVAAKDPLPVDYNFFAGIPSELTRPGGSLPGSNDWNCKPTPEHPRPVVLVHGTGGGAQTNWGTYAPLLANNGYCVFALTYGAIPWAPWPISALGGFASIDKSAAELAAFVDRVRASTGAAKVDIVGHSQGTLMPTYWIKFLGGADKVDKYISLAPLWNGTNVAAAGEIAAYAKALGIDQIQQQTIGAICAACLQMTKGSDMLKKLQRDGLYDPDITYTNIMTRFDELVVPYTSGELRAENATNIVVQDGCSQDYSEHTGIAGSRRAAQFVLNALDPAHPQAVGCEFVPPFTG</sequence>